<feature type="region of interest" description="Disordered" evidence="2">
    <location>
        <begin position="348"/>
        <end position="383"/>
    </location>
</feature>
<dbReference type="AlphaFoldDB" id="A0A6A6W517"/>
<dbReference type="InterPro" id="IPR045055">
    <property type="entry name" value="DNA2/NAM7-like"/>
</dbReference>
<sequence>MFRGDSHKEDVVSRALNLDLALFMATTSGHKVKRSKAIPIITPNNVEQTFTPLPKPSTVQGEIDAIISASASSTAVPDREVSSSNKQQEIHNEGDVDWGYDIYAHSFVPNTLKIINSVPAVVIDVPEYKQINFRLYIDSFTASAFLPPTPPTTNLYDDTQYSTKPPAVSMQNYEMYFKHYLQEELYALQKQCNAKNLYAHPATATWTGGPTGAQSMIHVVVPGLREDEPLLFPGDLIYVRQLRLNSATGLPLGMEGWLKSREQGHPGALNSYAPGFTGYQHNARVQTVLRAQETLILEVSNFVVESAPDLRLNVIFPVQHRLFNSIAELLPSIQEDLKAPLCYHNPQVTGLNTTKPPARLNKKSAQSSPISPQATMSSTDGQSTSRRQWIQSMLFPDDGDGRQQTELNCPTFKQGTYDRSLNFEQLRAIHSMARNDYGDVPYLVSGPPGTGKTKTLVETALQLLEAPYCGSILVCAPSDAAADILLQRLAPHLNPEKLLRLNSPARTFAEVPNNILMYCFSLDDAFGLPSFKVLMNTRIIVTTCRDASILCSAKVTNRDLYNLQSNINSAIHPDQDKSQKLSIRLHWSALLIDEAAQATEPETLVPLSVVASPVTTMPLEFRPQFIMAGDEYQLGPRTASHHKEIRTSLFARLFRRSLYQDHPLARCNTRSAAPILTQNLLPITRPPFANLIRNYRSHPSILALPSSLYYFDTLEPEAKDTEKLMSWEHWKGRKWPVLFAPNTFADEIERDGGGWYNLGEARLACNYAQKLVESKLVEQEDICIMSPFSAQVKLLRKTIRENPYQLWGVNIGPTEAFQGLESRVVIICTTRSKKRFLDQDVSFSKGLVNQPQRMNVALTRAKHGLIVLGNREILREDDSWKAWMAFCERNGLVDDSAVVANGVSLDEGDWEESPDKTAPSTRDGTNRIPRLERMLIMQEEDRNIIPHTHHQRMFGSSKDESARSEEIWAAGIAAEQAILHQQRNPEHPGRKEVNTEAKKHVGRHR</sequence>
<dbReference type="OrthoDB" id="6513042at2759"/>
<keyword evidence="5" id="KW-0378">Hydrolase</keyword>
<dbReference type="InterPro" id="IPR047187">
    <property type="entry name" value="SF1_C_Upf1"/>
</dbReference>
<keyword evidence="1" id="KW-0547">Nucleotide-binding</keyword>
<dbReference type="Pfam" id="PF13087">
    <property type="entry name" value="AAA_12"/>
    <property type="match status" value="1"/>
</dbReference>
<accession>A0A6A6W517</accession>
<dbReference type="RefSeq" id="XP_033600096.1">
    <property type="nucleotide sequence ID" value="XM_033749479.1"/>
</dbReference>
<proteinExistence type="predicted"/>
<dbReference type="GO" id="GO:0035194">
    <property type="term" value="P:regulatory ncRNA-mediated post-transcriptional gene silencing"/>
    <property type="evidence" value="ECO:0007669"/>
    <property type="project" value="TreeGrafter"/>
</dbReference>
<dbReference type="PANTHER" id="PTHR10887">
    <property type="entry name" value="DNA2/NAM7 HELICASE FAMILY"/>
    <property type="match status" value="1"/>
</dbReference>
<dbReference type="GeneID" id="54490533"/>
<dbReference type="GO" id="GO:0004386">
    <property type="term" value="F:helicase activity"/>
    <property type="evidence" value="ECO:0007669"/>
    <property type="project" value="InterPro"/>
</dbReference>
<keyword evidence="1" id="KW-0347">Helicase</keyword>
<evidence type="ECO:0000259" key="3">
    <source>
        <dbReference type="Pfam" id="PF13086"/>
    </source>
</evidence>
<organism evidence="5 6">
    <name type="scientific">Pseudovirgaria hyperparasitica</name>
    <dbReference type="NCBI Taxonomy" id="470096"/>
    <lineage>
        <taxon>Eukaryota</taxon>
        <taxon>Fungi</taxon>
        <taxon>Dikarya</taxon>
        <taxon>Ascomycota</taxon>
        <taxon>Pezizomycotina</taxon>
        <taxon>Dothideomycetes</taxon>
        <taxon>Dothideomycetes incertae sedis</taxon>
        <taxon>Acrospermales</taxon>
        <taxon>Acrospermaceae</taxon>
        <taxon>Pseudovirgaria</taxon>
    </lineage>
</organism>
<dbReference type="GO" id="GO:0005829">
    <property type="term" value="C:cytosol"/>
    <property type="evidence" value="ECO:0007669"/>
    <property type="project" value="TreeGrafter"/>
</dbReference>
<protein>
    <submittedName>
        <fullName evidence="5">P-loop containing nucleoside triphosphate hydrolase protein</fullName>
    </submittedName>
</protein>
<feature type="compositionally biased region" description="Polar residues" evidence="2">
    <location>
        <begin position="363"/>
        <end position="383"/>
    </location>
</feature>
<feature type="region of interest" description="Disordered" evidence="2">
    <location>
        <begin position="906"/>
        <end position="925"/>
    </location>
</feature>
<evidence type="ECO:0000256" key="2">
    <source>
        <dbReference type="SAM" id="MobiDB-lite"/>
    </source>
</evidence>
<feature type="region of interest" description="Disordered" evidence="2">
    <location>
        <begin position="978"/>
        <end position="1005"/>
    </location>
</feature>
<evidence type="ECO:0000256" key="1">
    <source>
        <dbReference type="ARBA" id="ARBA00022806"/>
    </source>
</evidence>
<keyword evidence="6" id="KW-1185">Reference proteome</keyword>
<dbReference type="InterPro" id="IPR041679">
    <property type="entry name" value="DNA2/NAM7-like_C"/>
</dbReference>
<name>A0A6A6W517_9PEZI</name>
<feature type="domain" description="DNA2/NAM7 helicase helicase" evidence="3">
    <location>
        <begin position="421"/>
        <end position="505"/>
    </location>
</feature>
<reference evidence="5" key="1">
    <citation type="journal article" date="2020" name="Stud. Mycol.">
        <title>101 Dothideomycetes genomes: a test case for predicting lifestyles and emergence of pathogens.</title>
        <authorList>
            <person name="Haridas S."/>
            <person name="Albert R."/>
            <person name="Binder M."/>
            <person name="Bloem J."/>
            <person name="Labutti K."/>
            <person name="Salamov A."/>
            <person name="Andreopoulos B."/>
            <person name="Baker S."/>
            <person name="Barry K."/>
            <person name="Bills G."/>
            <person name="Bluhm B."/>
            <person name="Cannon C."/>
            <person name="Castanera R."/>
            <person name="Culley D."/>
            <person name="Daum C."/>
            <person name="Ezra D."/>
            <person name="Gonzalez J."/>
            <person name="Henrissat B."/>
            <person name="Kuo A."/>
            <person name="Liang C."/>
            <person name="Lipzen A."/>
            <person name="Lutzoni F."/>
            <person name="Magnuson J."/>
            <person name="Mondo S."/>
            <person name="Nolan M."/>
            <person name="Ohm R."/>
            <person name="Pangilinan J."/>
            <person name="Park H.-J."/>
            <person name="Ramirez L."/>
            <person name="Alfaro M."/>
            <person name="Sun H."/>
            <person name="Tritt A."/>
            <person name="Yoshinaga Y."/>
            <person name="Zwiers L.-H."/>
            <person name="Turgeon B."/>
            <person name="Goodwin S."/>
            <person name="Spatafora J."/>
            <person name="Crous P."/>
            <person name="Grigoriev I."/>
        </authorList>
    </citation>
    <scope>NUCLEOTIDE SEQUENCE</scope>
    <source>
        <strain evidence="5">CBS 121739</strain>
    </source>
</reference>
<dbReference type="EMBL" id="ML996573">
    <property type="protein sequence ID" value="KAF2757645.1"/>
    <property type="molecule type" value="Genomic_DNA"/>
</dbReference>
<feature type="domain" description="DNA2/NAM7 helicase-like C-terminal" evidence="4">
    <location>
        <begin position="688"/>
        <end position="871"/>
    </location>
</feature>
<dbReference type="PANTHER" id="PTHR10887:SF322">
    <property type="entry name" value="HELICASE MOV-10"/>
    <property type="match status" value="1"/>
</dbReference>
<evidence type="ECO:0000313" key="5">
    <source>
        <dbReference type="EMBL" id="KAF2757645.1"/>
    </source>
</evidence>
<feature type="compositionally biased region" description="Basic and acidic residues" evidence="2">
    <location>
        <begin position="983"/>
        <end position="999"/>
    </location>
</feature>
<feature type="domain" description="DNA2/NAM7 helicase helicase" evidence="3">
    <location>
        <begin position="582"/>
        <end position="640"/>
    </location>
</feature>
<dbReference type="Gene3D" id="3.40.50.300">
    <property type="entry name" value="P-loop containing nucleotide triphosphate hydrolases"/>
    <property type="match status" value="2"/>
</dbReference>
<dbReference type="Pfam" id="PF13086">
    <property type="entry name" value="AAA_11"/>
    <property type="match status" value="2"/>
</dbReference>
<gene>
    <name evidence="5" type="ORF">EJ05DRAFT_538803</name>
</gene>
<dbReference type="GO" id="GO:0016787">
    <property type="term" value="F:hydrolase activity"/>
    <property type="evidence" value="ECO:0007669"/>
    <property type="project" value="UniProtKB-KW"/>
</dbReference>
<dbReference type="InterPro" id="IPR027417">
    <property type="entry name" value="P-loop_NTPase"/>
</dbReference>
<dbReference type="SUPFAM" id="SSF52540">
    <property type="entry name" value="P-loop containing nucleoside triphosphate hydrolases"/>
    <property type="match status" value="1"/>
</dbReference>
<dbReference type="InterPro" id="IPR041677">
    <property type="entry name" value="DNA2/NAM7_AAA_11"/>
</dbReference>
<dbReference type="CDD" id="cd18808">
    <property type="entry name" value="SF1_C_Upf1"/>
    <property type="match status" value="1"/>
</dbReference>
<evidence type="ECO:0000259" key="4">
    <source>
        <dbReference type="Pfam" id="PF13087"/>
    </source>
</evidence>
<keyword evidence="1" id="KW-0067">ATP-binding</keyword>
<dbReference type="Proteomes" id="UP000799437">
    <property type="component" value="Unassembled WGS sequence"/>
</dbReference>
<evidence type="ECO:0000313" key="6">
    <source>
        <dbReference type="Proteomes" id="UP000799437"/>
    </source>
</evidence>